<dbReference type="AlphaFoldDB" id="A0A0D0EZ65"/>
<evidence type="ECO:0000313" key="1">
    <source>
        <dbReference type="EMBL" id="KIO74678.1"/>
    </source>
</evidence>
<evidence type="ECO:0000313" key="2">
    <source>
        <dbReference type="Proteomes" id="UP000032049"/>
    </source>
</evidence>
<reference evidence="1 2" key="1">
    <citation type="submission" date="2015-01" db="EMBL/GenBank/DDBJ databases">
        <title>Draft genome sequence of Pedobacter sp. NL19 isolated from sludge of an effluent treatment pond in an abandoned uranium mine.</title>
        <authorList>
            <person name="Santos T."/>
            <person name="Caetano T."/>
            <person name="Covas C."/>
            <person name="Cruz A."/>
            <person name="Mendo S."/>
        </authorList>
    </citation>
    <scope>NUCLEOTIDE SEQUENCE [LARGE SCALE GENOMIC DNA]</scope>
    <source>
        <strain evidence="1 2">NL19</strain>
    </source>
</reference>
<dbReference type="RefSeq" id="WP_041887020.1">
    <property type="nucleotide sequence ID" value="NZ_CP157278.1"/>
</dbReference>
<dbReference type="Proteomes" id="UP000032049">
    <property type="component" value="Unassembled WGS sequence"/>
</dbReference>
<dbReference type="STRING" id="1503925.TH53_25185"/>
<dbReference type="EMBL" id="JXRA01000148">
    <property type="protein sequence ID" value="KIO74678.1"/>
    <property type="molecule type" value="Genomic_DNA"/>
</dbReference>
<comment type="caution">
    <text evidence="1">The sequence shown here is derived from an EMBL/GenBank/DDBJ whole genome shotgun (WGS) entry which is preliminary data.</text>
</comment>
<name>A0A0D0EZ65_9SPHI</name>
<keyword evidence="2" id="KW-1185">Reference proteome</keyword>
<dbReference type="OrthoDB" id="9793489at2"/>
<accession>A0A0D0EZ65</accession>
<gene>
    <name evidence="1" type="ORF">TH53_25185</name>
</gene>
<protein>
    <submittedName>
        <fullName evidence="1">Uncharacterized protein</fullName>
    </submittedName>
</protein>
<organism evidence="1 2">
    <name type="scientific">Pedobacter lusitanus</name>
    <dbReference type="NCBI Taxonomy" id="1503925"/>
    <lineage>
        <taxon>Bacteria</taxon>
        <taxon>Pseudomonadati</taxon>
        <taxon>Bacteroidota</taxon>
        <taxon>Sphingobacteriia</taxon>
        <taxon>Sphingobacteriales</taxon>
        <taxon>Sphingobacteriaceae</taxon>
        <taxon>Pedobacter</taxon>
    </lineage>
</organism>
<proteinExistence type="predicted"/>
<sequence>MITLLNGVYNKPLKLPDFTTVEVSDQDLEQYSGIYSTKEIPVKITITKKGKIQTIQATGQPTFVLDAKS</sequence>